<keyword evidence="5" id="KW-0547">Nucleotide-binding</keyword>
<evidence type="ECO:0000256" key="9">
    <source>
        <dbReference type="ARBA" id="ARBA00047746"/>
    </source>
</evidence>
<dbReference type="Proteomes" id="UP001500298">
    <property type="component" value="Unassembled WGS sequence"/>
</dbReference>
<proteinExistence type="predicted"/>
<comment type="cofactor">
    <cofactor evidence="1">
        <name>Mn(2+)</name>
        <dbReference type="ChEBI" id="CHEBI:29035"/>
    </cofactor>
</comment>
<dbReference type="InterPro" id="IPR036025">
    <property type="entry name" value="RtcB-like_sf"/>
</dbReference>
<dbReference type="Gene3D" id="3.90.1860.10">
    <property type="entry name" value="tRNA-splicing ligase RtcB"/>
    <property type="match status" value="1"/>
</dbReference>
<evidence type="ECO:0000313" key="11">
    <source>
        <dbReference type="Proteomes" id="UP001500298"/>
    </source>
</evidence>
<gene>
    <name evidence="10" type="ORF">GCM10023331_12070</name>
</gene>
<evidence type="ECO:0000256" key="3">
    <source>
        <dbReference type="ARBA" id="ARBA00022598"/>
    </source>
</evidence>
<dbReference type="InterPro" id="IPR001233">
    <property type="entry name" value="RtcB"/>
</dbReference>
<dbReference type="EMBL" id="BAABJX010000020">
    <property type="protein sequence ID" value="GAA4828581.1"/>
    <property type="molecule type" value="Genomic_DNA"/>
</dbReference>
<dbReference type="SUPFAM" id="SSF103365">
    <property type="entry name" value="Hypothetical protein PH1602"/>
    <property type="match status" value="1"/>
</dbReference>
<dbReference type="EC" id="6.5.1.8" evidence="2"/>
<keyword evidence="11" id="KW-1185">Reference proteome</keyword>
<evidence type="ECO:0000256" key="5">
    <source>
        <dbReference type="ARBA" id="ARBA00022741"/>
    </source>
</evidence>
<dbReference type="RefSeq" id="WP_345370069.1">
    <property type="nucleotide sequence ID" value="NZ_BAABJX010000020.1"/>
</dbReference>
<dbReference type="PANTHER" id="PTHR43749">
    <property type="entry name" value="RNA-SPLICING LIGASE RTCB"/>
    <property type="match status" value="1"/>
</dbReference>
<evidence type="ECO:0000256" key="8">
    <source>
        <dbReference type="ARBA" id="ARBA00023211"/>
    </source>
</evidence>
<name>A0ABP9DA41_9BACT</name>
<reference evidence="11" key="1">
    <citation type="journal article" date="2019" name="Int. J. Syst. Evol. Microbiol.">
        <title>The Global Catalogue of Microorganisms (GCM) 10K type strain sequencing project: providing services to taxonomists for standard genome sequencing and annotation.</title>
        <authorList>
            <consortium name="The Broad Institute Genomics Platform"/>
            <consortium name="The Broad Institute Genome Sequencing Center for Infectious Disease"/>
            <person name="Wu L."/>
            <person name="Ma J."/>
        </authorList>
    </citation>
    <scope>NUCLEOTIDE SEQUENCE [LARGE SCALE GENOMIC DNA]</scope>
    <source>
        <strain evidence="11">JCM 18326</strain>
    </source>
</reference>
<keyword evidence="8" id="KW-0464">Manganese</keyword>
<dbReference type="Pfam" id="PF01139">
    <property type="entry name" value="RtcB"/>
    <property type="match status" value="1"/>
</dbReference>
<evidence type="ECO:0000256" key="7">
    <source>
        <dbReference type="ARBA" id="ARBA00023134"/>
    </source>
</evidence>
<evidence type="ECO:0000256" key="2">
    <source>
        <dbReference type="ARBA" id="ARBA00012726"/>
    </source>
</evidence>
<keyword evidence="7" id="KW-0342">GTP-binding</keyword>
<dbReference type="InterPro" id="IPR052915">
    <property type="entry name" value="RtcB-like"/>
</dbReference>
<keyword evidence="3" id="KW-0436">Ligase</keyword>
<evidence type="ECO:0000256" key="1">
    <source>
        <dbReference type="ARBA" id="ARBA00001936"/>
    </source>
</evidence>
<evidence type="ECO:0000313" key="10">
    <source>
        <dbReference type="EMBL" id="GAA4828581.1"/>
    </source>
</evidence>
<keyword evidence="6" id="KW-0692">RNA repair</keyword>
<organism evidence="10 11">
    <name type="scientific">Algivirga pacifica</name>
    <dbReference type="NCBI Taxonomy" id="1162670"/>
    <lineage>
        <taxon>Bacteria</taxon>
        <taxon>Pseudomonadati</taxon>
        <taxon>Bacteroidota</taxon>
        <taxon>Cytophagia</taxon>
        <taxon>Cytophagales</taxon>
        <taxon>Flammeovirgaceae</taxon>
        <taxon>Algivirga</taxon>
    </lineage>
</organism>
<evidence type="ECO:0000256" key="4">
    <source>
        <dbReference type="ARBA" id="ARBA00022723"/>
    </source>
</evidence>
<comment type="caution">
    <text evidence="10">The sequence shown here is derived from an EMBL/GenBank/DDBJ whole genome shotgun (WGS) entry which is preliminary data.</text>
</comment>
<keyword evidence="4" id="KW-0479">Metal-binding</keyword>
<sequence length="468" mass="51775">MGHSKLKGKDLRKINYSSNQTISFALTLVKKHLKHASTEEQITLLKHIKNTPEKYLEDPIWQSLAKHFIEETPSLEEKEIVLRKQEEGAFNIFGRKHISSNAYQQMQLAMRLPIAERGALMPDAHQGYGLPIGGVLATQNSIIPYGVGVDIGCRMCLTLYNVPSNYMQRYQYQLQQALKNHTAFGMGEALDITQEHPILEDDRFRQDSMLWKLRDKAAEQLGSSGSGNHFVEFGQVKVTDGKLIGVPEGEYMGLLSHSGSRGLGATIAQYYTKLAMETTPLPSQVRHLAWLDLQSEAGQAYWLSMNLAGDYAKACHDQIHYHLSKALGLKALAKVENHHNFAWKEQQANGEELIVHRKGATPAGKGVLGIIPGSMTAAGYIVAGKGNEESLQSASHGAGRKMSRKNARETFTKSSIKKELSAQQVSLIGGGTDEAPGAYKDIEEIMSFQDSLVDIVGTFQPKVVRMDK</sequence>
<protein>
    <recommendedName>
        <fullName evidence="2">3'-phosphate/5'-hydroxy nucleic acid ligase</fullName>
        <ecNumber evidence="2">6.5.1.8</ecNumber>
    </recommendedName>
</protein>
<accession>A0ABP9DA41</accession>
<comment type="catalytic activity">
    <reaction evidence="9">
        <text>a 3'-end 3'-phospho-ribonucleotide-RNA + a 5'-end dephospho-ribonucleoside-RNA + GTP = a ribonucleotidyl-ribonucleotide-RNA + GMP + diphosphate</text>
        <dbReference type="Rhea" id="RHEA:68076"/>
        <dbReference type="Rhea" id="RHEA-COMP:10463"/>
        <dbReference type="Rhea" id="RHEA-COMP:13936"/>
        <dbReference type="Rhea" id="RHEA-COMP:17355"/>
        <dbReference type="ChEBI" id="CHEBI:33019"/>
        <dbReference type="ChEBI" id="CHEBI:37565"/>
        <dbReference type="ChEBI" id="CHEBI:58115"/>
        <dbReference type="ChEBI" id="CHEBI:83062"/>
        <dbReference type="ChEBI" id="CHEBI:138284"/>
        <dbReference type="ChEBI" id="CHEBI:173118"/>
        <dbReference type="EC" id="6.5.1.8"/>
    </reaction>
</comment>
<dbReference type="PANTHER" id="PTHR43749:SF2">
    <property type="entry name" value="RNA-SPLICING LIGASE RTCB"/>
    <property type="match status" value="1"/>
</dbReference>
<evidence type="ECO:0000256" key="6">
    <source>
        <dbReference type="ARBA" id="ARBA00022800"/>
    </source>
</evidence>